<proteinExistence type="predicted"/>
<evidence type="ECO:0008006" key="4">
    <source>
        <dbReference type="Google" id="ProtNLM"/>
    </source>
</evidence>
<gene>
    <name evidence="2" type="ORF">GNI_118740</name>
</gene>
<name>A0A023B2L0_GRENI</name>
<feature type="region of interest" description="Disordered" evidence="1">
    <location>
        <begin position="1061"/>
        <end position="1080"/>
    </location>
</feature>
<dbReference type="Gene3D" id="1.10.10.10">
    <property type="entry name" value="Winged helix-like DNA-binding domain superfamily/Winged helix DNA-binding domain"/>
    <property type="match status" value="1"/>
</dbReference>
<feature type="compositionally biased region" description="Polar residues" evidence="1">
    <location>
        <begin position="1069"/>
        <end position="1079"/>
    </location>
</feature>
<reference evidence="2" key="1">
    <citation type="submission" date="2013-12" db="EMBL/GenBank/DDBJ databases">
        <authorList>
            <person name="Omoto C.K."/>
            <person name="Sibley D."/>
            <person name="Venepally P."/>
            <person name="Hadjithomas M."/>
            <person name="Karamycheva S."/>
            <person name="Brunk B."/>
            <person name="Roos D."/>
            <person name="Caler E."/>
            <person name="Lorenzi H."/>
        </authorList>
    </citation>
    <scope>NUCLEOTIDE SEQUENCE</scope>
</reference>
<evidence type="ECO:0000313" key="2">
    <source>
        <dbReference type="EMBL" id="EZG55073.1"/>
    </source>
</evidence>
<evidence type="ECO:0000256" key="1">
    <source>
        <dbReference type="SAM" id="MobiDB-lite"/>
    </source>
</evidence>
<dbReference type="Proteomes" id="UP000019763">
    <property type="component" value="Unassembled WGS sequence"/>
</dbReference>
<accession>A0A023B2L0</accession>
<dbReference type="EMBL" id="AFNH02000882">
    <property type="protein sequence ID" value="EZG55073.1"/>
    <property type="molecule type" value="Genomic_DNA"/>
</dbReference>
<feature type="region of interest" description="Disordered" evidence="1">
    <location>
        <begin position="771"/>
        <end position="793"/>
    </location>
</feature>
<dbReference type="InterPro" id="IPR036388">
    <property type="entry name" value="WH-like_DNA-bd_sf"/>
</dbReference>
<sequence length="1167" mass="130211">MEPGEDPHDPYPLHSLLQLYVDDRAAYDVVYKFVYKRCLQEAYADVRASLVNFFETYLAANGSLREYWQATQKVMKATLYFDRKCKDGTRDVAALVVLRRLFRSSCGRQAAGYEECNEILQSGQLRDDLLADGSVVRSPDAFWVLRGLLGAHLGLQIFLAAYPEYLQTKICSAFDVGLKPTLVRSAFLETQATRSTLLSRPRLLSSGYSFVAETLGMYFSELGHLDDLLKEQGAPGCSIAHFNTAHFNTAHSNTAHFNNAHSNTAHFNNAHLNNGQSGNEYSSNVAHGTERCCEDGVDWAALQLRLERHDFVVCGRTDQRRPNLSSQVNDTHREITPVLTQSFEREVRHRVRDCLREAWEAYVTANNAASRLLDTYDLDKLLAIGLEPTPVGLITKSSTSKVPTAKSFGGLRQVLRRRGLKTAFLVTNVGFDECNGGIEGGSAHGRRATLTVRFNSTRCGARLYCRMRSFKPRSRLKLARSSTPRCQSPAQPAEAAQILRILSRWMALSGETNKEYKTAIESVLQRSLFPTLWADGGDGGGVPSGADLENSKDILFKLCKQMGQIEDKLQHLFAPIQIEDIRVQYSCQPVDDCSGHDQEFHHHELGYDGELRDRELYDFTLSLWHGFLVRHRNRILSQVGVWMLRHGVHWETCSLRLQGPAPSLKETSSQKTLGPNVKVAEVHAPDDKDTVGKWALGGDTKEYLDSKQLRGEDSKQLRGEEAQAAWERLPGRCLPEDCLPVALRTTDQLMSLQEGFIDVLLRAHEAVLNTDATSYPTTGPGSNSEQGPGAPGQSFRVEKLVLSDWLSALGNAAREEQQVQKLLGNLGIQLGLDGELPSRLVSKSKLMRPVVVRLESARMQVSTHRGMEFCICLLNRYSTDRYETIDAIDTRQMSCVVRQIGARNATFQWVLDRGVCTFSYKGRTLICSTGAGIILDAISDVISTRTSSPNSTCQRSDEEVEVVVDTECQPNKGKTDNQEMWLAGPAAPDWVYLGDKELMRRCGFRHTRQYHQYMAELLSVGIVCYAWGKEPASVAEKKSMEGYLQLNLQWDGPQALPRASLAKKHNGQTERPLTPSSMSDPGLAADLGVADPVIADPVVVDCRIAQIVKRNGRISEARLVEELMTTGRRLFGLSRAMISSRLQVLIDKEIIRHDQANDTLMLTFSDQ</sequence>
<dbReference type="RefSeq" id="XP_011131799.1">
    <property type="nucleotide sequence ID" value="XM_011133497.1"/>
</dbReference>
<dbReference type="VEuPathDB" id="CryptoDB:GNI_118740"/>
<comment type="caution">
    <text evidence="2">The sequence shown here is derived from an EMBL/GenBank/DDBJ whole genome shotgun (WGS) entry which is preliminary data.</text>
</comment>
<protein>
    <recommendedName>
        <fullName evidence="4">Cullin family protein</fullName>
    </recommendedName>
</protein>
<organism evidence="2 3">
    <name type="scientific">Gregarina niphandrodes</name>
    <name type="common">Septate eugregarine</name>
    <dbReference type="NCBI Taxonomy" id="110365"/>
    <lineage>
        <taxon>Eukaryota</taxon>
        <taxon>Sar</taxon>
        <taxon>Alveolata</taxon>
        <taxon>Apicomplexa</taxon>
        <taxon>Conoidasida</taxon>
        <taxon>Gregarinasina</taxon>
        <taxon>Eugregarinorida</taxon>
        <taxon>Gregarinidae</taxon>
        <taxon>Gregarina</taxon>
    </lineage>
</organism>
<dbReference type="GeneID" id="22914220"/>
<evidence type="ECO:0000313" key="3">
    <source>
        <dbReference type="Proteomes" id="UP000019763"/>
    </source>
</evidence>
<keyword evidence="3" id="KW-1185">Reference proteome</keyword>
<feature type="compositionally biased region" description="Polar residues" evidence="1">
    <location>
        <begin position="771"/>
        <end position="786"/>
    </location>
</feature>
<dbReference type="AlphaFoldDB" id="A0A023B2L0"/>